<comment type="caution">
    <text evidence="1">The sequence shown here is derived from an EMBL/GenBank/DDBJ whole genome shotgun (WGS) entry which is preliminary data.</text>
</comment>
<keyword evidence="2" id="KW-1185">Reference proteome</keyword>
<dbReference type="AlphaFoldDB" id="A0AA92X4L1"/>
<organism evidence="1 2">
    <name type="scientific">Serratia inhibens</name>
    <dbReference type="NCBI Taxonomy" id="2338073"/>
    <lineage>
        <taxon>Bacteria</taxon>
        <taxon>Pseudomonadati</taxon>
        <taxon>Pseudomonadota</taxon>
        <taxon>Gammaproteobacteria</taxon>
        <taxon>Enterobacterales</taxon>
        <taxon>Yersiniaceae</taxon>
        <taxon>Serratia</taxon>
    </lineage>
</organism>
<sequence length="64" mass="7371">MCNFTRITYLSKLIVIHLLAALPQPQLLWGEKNRRTRRKAQVCPHDTCKWSPSIPPSDISLQAK</sequence>
<dbReference type="Proteomes" id="UP000284338">
    <property type="component" value="Unassembled WGS sequence"/>
</dbReference>
<accession>A0AA92X4L1</accession>
<gene>
    <name evidence="1" type="ORF">D4100_12100</name>
</gene>
<dbReference type="EMBL" id="QYYG01000002">
    <property type="protein sequence ID" value="RJF56318.1"/>
    <property type="molecule type" value="Genomic_DNA"/>
</dbReference>
<proteinExistence type="predicted"/>
<reference evidence="1 2" key="1">
    <citation type="submission" date="2018-09" db="EMBL/GenBank/DDBJ databases">
        <title>Draft genome of a novel serratia sp. strain with antifungal activity.</title>
        <authorList>
            <person name="Dichmann S.I."/>
            <person name="Park B.P."/>
            <person name="Pathiraja D."/>
            <person name="Choi I.-G."/>
            <person name="Stougaard P."/>
            <person name="Hennessy R.C."/>
        </authorList>
    </citation>
    <scope>NUCLEOTIDE SEQUENCE [LARGE SCALE GENOMIC DNA]</scope>
    <source>
        <strain evidence="1 2">S40</strain>
    </source>
</reference>
<protein>
    <submittedName>
        <fullName evidence="1">Uncharacterized protein</fullName>
    </submittedName>
</protein>
<evidence type="ECO:0000313" key="2">
    <source>
        <dbReference type="Proteomes" id="UP000284338"/>
    </source>
</evidence>
<evidence type="ECO:0000313" key="1">
    <source>
        <dbReference type="EMBL" id="RJF56318.1"/>
    </source>
</evidence>
<name>A0AA92X4L1_9GAMM</name>